<evidence type="ECO:0000313" key="1">
    <source>
        <dbReference type="EMBL" id="CAB4168337.1"/>
    </source>
</evidence>
<evidence type="ECO:0000313" key="2">
    <source>
        <dbReference type="EMBL" id="CAB4180375.1"/>
    </source>
</evidence>
<gene>
    <name evidence="2" type="ORF">UFOVP1044_23</name>
    <name evidence="3" type="ORF">UFOVP1654_17</name>
    <name evidence="1" type="ORF">UFOVP878_1</name>
</gene>
<reference evidence="1" key="1">
    <citation type="submission" date="2020-05" db="EMBL/GenBank/DDBJ databases">
        <authorList>
            <person name="Chiriac C."/>
            <person name="Salcher M."/>
            <person name="Ghai R."/>
            <person name="Kavagutti S V."/>
        </authorList>
    </citation>
    <scope>NUCLEOTIDE SEQUENCE</scope>
</reference>
<name>A0A6J5PAU9_9CAUD</name>
<organism evidence="1">
    <name type="scientific">uncultured Caudovirales phage</name>
    <dbReference type="NCBI Taxonomy" id="2100421"/>
    <lineage>
        <taxon>Viruses</taxon>
        <taxon>Duplodnaviria</taxon>
        <taxon>Heunggongvirae</taxon>
        <taxon>Uroviricota</taxon>
        <taxon>Caudoviricetes</taxon>
        <taxon>Peduoviridae</taxon>
        <taxon>Maltschvirus</taxon>
        <taxon>Maltschvirus maltsch</taxon>
    </lineage>
</organism>
<evidence type="ECO:0000313" key="3">
    <source>
        <dbReference type="EMBL" id="CAB4222161.1"/>
    </source>
</evidence>
<dbReference type="EMBL" id="LR797521">
    <property type="protein sequence ID" value="CAB4222161.1"/>
    <property type="molecule type" value="Genomic_DNA"/>
</dbReference>
<dbReference type="EMBL" id="LR796824">
    <property type="protein sequence ID" value="CAB4168337.1"/>
    <property type="molecule type" value="Genomic_DNA"/>
</dbReference>
<dbReference type="EMBL" id="LR796992">
    <property type="protein sequence ID" value="CAB4180375.1"/>
    <property type="molecule type" value="Genomic_DNA"/>
</dbReference>
<protein>
    <submittedName>
        <fullName evidence="1">Uncharacterized protein</fullName>
    </submittedName>
</protein>
<sequence length="89" mass="10503">MTSRNDKWVQVRQSELLKYVNGVEMLSKDHTYLQEQYNDAKQLASIIDRTWKERLDELMDLIIDTHPAENVHYRNGLMTAYNLISGFKA</sequence>
<accession>A0A6J5PAU9</accession>
<proteinExistence type="predicted"/>